<dbReference type="Proteomes" id="UP001218188">
    <property type="component" value="Unassembled WGS sequence"/>
</dbReference>
<feature type="coiled-coil region" evidence="1">
    <location>
        <begin position="120"/>
        <end position="154"/>
    </location>
</feature>
<evidence type="ECO:0000313" key="3">
    <source>
        <dbReference type="Proteomes" id="UP001218188"/>
    </source>
</evidence>
<keyword evidence="3" id="KW-1185">Reference proteome</keyword>
<name>A0AAD6WPJ7_9AGAR</name>
<dbReference type="EMBL" id="JARJCM010000312">
    <property type="protein sequence ID" value="KAJ7018981.1"/>
    <property type="molecule type" value="Genomic_DNA"/>
</dbReference>
<sequence length="279" mass="32009">MFIDLDVEHEVRRVTLRCCMPSSARLQMNHLLFAAAPIPPALACMEEHVYKLIRSSTGIPLAESLKAVNIRGFTRDIPRFTPHDTNIFVGVKRRFELALSSESFSKKSRRIIAEVDLLLLDQTEKRGRELSDEVETLTRENETLTRKNETLTQENLALGTSLEESERRRQNADFEHFLEVETTSRDLKRKYEEESESAARNYEDLKTRNSQAHERIKELEHERSMRDLELSELSERLDAAETLVTTLRDTLSQSETVLSRGLPVLLASVKDILGGLEVE</sequence>
<comment type="caution">
    <text evidence="2">The sequence shown here is derived from an EMBL/GenBank/DDBJ whole genome shotgun (WGS) entry which is preliminary data.</text>
</comment>
<protein>
    <submittedName>
        <fullName evidence="2">Uncharacterized protein</fullName>
    </submittedName>
</protein>
<proteinExistence type="predicted"/>
<evidence type="ECO:0000256" key="1">
    <source>
        <dbReference type="SAM" id="Coils"/>
    </source>
</evidence>
<reference evidence="2" key="1">
    <citation type="submission" date="2023-03" db="EMBL/GenBank/DDBJ databases">
        <title>Massive genome expansion in bonnet fungi (Mycena s.s.) driven by repeated elements and novel gene families across ecological guilds.</title>
        <authorList>
            <consortium name="Lawrence Berkeley National Laboratory"/>
            <person name="Harder C.B."/>
            <person name="Miyauchi S."/>
            <person name="Viragh M."/>
            <person name="Kuo A."/>
            <person name="Thoen E."/>
            <person name="Andreopoulos B."/>
            <person name="Lu D."/>
            <person name="Skrede I."/>
            <person name="Drula E."/>
            <person name="Henrissat B."/>
            <person name="Morin E."/>
            <person name="Kohler A."/>
            <person name="Barry K."/>
            <person name="LaButti K."/>
            <person name="Morin E."/>
            <person name="Salamov A."/>
            <person name="Lipzen A."/>
            <person name="Mereny Z."/>
            <person name="Hegedus B."/>
            <person name="Baldrian P."/>
            <person name="Stursova M."/>
            <person name="Weitz H."/>
            <person name="Taylor A."/>
            <person name="Grigoriev I.V."/>
            <person name="Nagy L.G."/>
            <person name="Martin F."/>
            <person name="Kauserud H."/>
        </authorList>
    </citation>
    <scope>NUCLEOTIDE SEQUENCE</scope>
    <source>
        <strain evidence="2">CBHHK200</strain>
    </source>
</reference>
<feature type="coiled-coil region" evidence="1">
    <location>
        <begin position="188"/>
        <end position="250"/>
    </location>
</feature>
<evidence type="ECO:0000313" key="2">
    <source>
        <dbReference type="EMBL" id="KAJ7018981.1"/>
    </source>
</evidence>
<accession>A0AAD6WPJ7</accession>
<dbReference type="AlphaFoldDB" id="A0AAD6WPJ7"/>
<keyword evidence="1" id="KW-0175">Coiled coil</keyword>
<gene>
    <name evidence="2" type="ORF">C8F04DRAFT_355511</name>
</gene>
<organism evidence="2 3">
    <name type="scientific">Mycena alexandri</name>
    <dbReference type="NCBI Taxonomy" id="1745969"/>
    <lineage>
        <taxon>Eukaryota</taxon>
        <taxon>Fungi</taxon>
        <taxon>Dikarya</taxon>
        <taxon>Basidiomycota</taxon>
        <taxon>Agaricomycotina</taxon>
        <taxon>Agaricomycetes</taxon>
        <taxon>Agaricomycetidae</taxon>
        <taxon>Agaricales</taxon>
        <taxon>Marasmiineae</taxon>
        <taxon>Mycenaceae</taxon>
        <taxon>Mycena</taxon>
    </lineage>
</organism>